<dbReference type="AlphaFoldDB" id="A0AAI9UL15"/>
<sequence>MHRAIANCKCKSAYVRRATFFSLSIP</sequence>
<comment type="caution">
    <text evidence="1">The sequence shown here is derived from an EMBL/GenBank/DDBJ whole genome shotgun (WGS) entry which is preliminary data.</text>
</comment>
<reference evidence="1 2" key="1">
    <citation type="submission" date="2016-10" db="EMBL/GenBank/DDBJ databases">
        <title>The genome sequence of Colletotrichum fioriniae PJ7.</title>
        <authorList>
            <person name="Baroncelli R."/>
        </authorList>
    </citation>
    <scope>NUCLEOTIDE SEQUENCE [LARGE SCALE GENOMIC DNA]</scope>
    <source>
        <strain evidence="1">Col 31</strain>
    </source>
</reference>
<evidence type="ECO:0000313" key="2">
    <source>
        <dbReference type="Proteomes" id="UP001239795"/>
    </source>
</evidence>
<protein>
    <submittedName>
        <fullName evidence="1">Uncharacterized protein</fullName>
    </submittedName>
</protein>
<proteinExistence type="predicted"/>
<accession>A0AAI9UL15</accession>
<dbReference type="Proteomes" id="UP001239795">
    <property type="component" value="Unassembled WGS sequence"/>
</dbReference>
<gene>
    <name evidence="1" type="ORF">CMEL01_02346</name>
</gene>
<organism evidence="1 2">
    <name type="scientific">Colletotrichum melonis</name>
    <dbReference type="NCBI Taxonomy" id="1209925"/>
    <lineage>
        <taxon>Eukaryota</taxon>
        <taxon>Fungi</taxon>
        <taxon>Dikarya</taxon>
        <taxon>Ascomycota</taxon>
        <taxon>Pezizomycotina</taxon>
        <taxon>Sordariomycetes</taxon>
        <taxon>Hypocreomycetidae</taxon>
        <taxon>Glomerellales</taxon>
        <taxon>Glomerellaceae</taxon>
        <taxon>Colletotrichum</taxon>
        <taxon>Colletotrichum acutatum species complex</taxon>
    </lineage>
</organism>
<keyword evidence="2" id="KW-1185">Reference proteome</keyword>
<evidence type="ECO:0000313" key="1">
    <source>
        <dbReference type="EMBL" id="KAK1459347.1"/>
    </source>
</evidence>
<dbReference type="EMBL" id="MLGG01000013">
    <property type="protein sequence ID" value="KAK1459347.1"/>
    <property type="molecule type" value="Genomic_DNA"/>
</dbReference>
<name>A0AAI9UL15_9PEZI</name>